<evidence type="ECO:0000256" key="4">
    <source>
        <dbReference type="ARBA" id="ARBA00022989"/>
    </source>
</evidence>
<proteinExistence type="predicted"/>
<gene>
    <name evidence="7" type="ORF">CspeluHIS016_0112620</name>
</gene>
<evidence type="ECO:0000256" key="1">
    <source>
        <dbReference type="ARBA" id="ARBA00004141"/>
    </source>
</evidence>
<feature type="transmembrane region" description="Helical" evidence="6">
    <location>
        <begin position="217"/>
        <end position="235"/>
    </location>
</feature>
<comment type="subcellular location">
    <subcellularLocation>
        <location evidence="1">Membrane</location>
        <topology evidence="1">Multi-pass membrane protein</topology>
    </subcellularLocation>
</comment>
<dbReference type="GO" id="GO:0022857">
    <property type="term" value="F:transmembrane transporter activity"/>
    <property type="evidence" value="ECO:0007669"/>
    <property type="project" value="InterPro"/>
</dbReference>
<protein>
    <recommendedName>
        <fullName evidence="9">MFS general substrate transporter</fullName>
    </recommendedName>
</protein>
<dbReference type="Proteomes" id="UP001222932">
    <property type="component" value="Unassembled WGS sequence"/>
</dbReference>
<keyword evidence="2" id="KW-0813">Transport</keyword>
<comment type="caution">
    <text evidence="7">The sequence shown here is derived from an EMBL/GenBank/DDBJ whole genome shotgun (WGS) entry which is preliminary data.</text>
</comment>
<evidence type="ECO:0000256" key="6">
    <source>
        <dbReference type="SAM" id="Phobius"/>
    </source>
</evidence>
<dbReference type="GO" id="GO:0016020">
    <property type="term" value="C:membrane"/>
    <property type="evidence" value="ECO:0007669"/>
    <property type="project" value="UniProtKB-SubCell"/>
</dbReference>
<dbReference type="InterPro" id="IPR036259">
    <property type="entry name" value="MFS_trans_sf"/>
</dbReference>
<dbReference type="PANTHER" id="PTHR43791:SF7">
    <property type="entry name" value="MAJOR FACILITATOR SUPERFAMILY (MFS) PROFILE DOMAIN-CONTAINING PROTEIN"/>
    <property type="match status" value="1"/>
</dbReference>
<feature type="transmembrane region" description="Helical" evidence="6">
    <location>
        <begin position="184"/>
        <end position="205"/>
    </location>
</feature>
<reference evidence="7" key="1">
    <citation type="journal article" date="2023" name="BMC Genomics">
        <title>Chromosome-level genome assemblies of Cutaneotrichosporon spp. (Trichosporonales, Basidiomycota) reveal imbalanced evolution between nucleotide sequences and chromosome synteny.</title>
        <authorList>
            <person name="Kobayashi Y."/>
            <person name="Kayamori A."/>
            <person name="Aoki K."/>
            <person name="Shiwa Y."/>
            <person name="Matsutani M."/>
            <person name="Fujita N."/>
            <person name="Sugita T."/>
            <person name="Iwasaki W."/>
            <person name="Tanaka N."/>
            <person name="Takashima M."/>
        </authorList>
    </citation>
    <scope>NUCLEOTIDE SEQUENCE</scope>
    <source>
        <strain evidence="7">HIS016</strain>
    </source>
</reference>
<dbReference type="PANTHER" id="PTHR43791">
    <property type="entry name" value="PERMEASE-RELATED"/>
    <property type="match status" value="1"/>
</dbReference>
<sequence>MSHSADDKGGHITIEDVHADDVHTSDVPDVTRVISRRHSEIAKGPGHIDVHEVDEKELDDAEDTILAEQEFTPQEYKRVRWKIDLILMPVLMVIYGLQFADKTSLAAGVIFGLREDTHLVGNHYADLTTYFYIGYLVAQLPMGFVLQRFPLGKALSVCIILWGAMVMILGACNNYWQLSLVRALLGWFESVVTPGFAVLTASWYLRREQTLRQCMYYTMNTIFGMIFGIGNYKIAERQLAKGGLAPWRVINLFLGGVTVGMGIVCLIIIGTPKEVWWLSKREKRMARARIVSNGTGGGEQHPWRWHQVVECFKDPQFYMAFLANLLCTIPNGAITTFNTLLLKSFGYSNLEALIWLFPGYAFQSGAVLICGILVYYWPKLRFPIIFVCQIVSIFVFLFVGLGGKHPDTISNKSRYIAFCFVYLFAIPLFMMWPLMSINIAGRTKKTVNGALLLVAYCVGNIIGSQVMRPSDAPYYLKGLTIIAIMIAVNTVNFGLWWYYYWSTNRKRDRAFLDSGLSIEQREVENRIAGETDLTDRENPHFRYLC</sequence>
<dbReference type="Pfam" id="PF07690">
    <property type="entry name" value="MFS_1"/>
    <property type="match status" value="1"/>
</dbReference>
<evidence type="ECO:0000313" key="8">
    <source>
        <dbReference type="Proteomes" id="UP001222932"/>
    </source>
</evidence>
<accession>A0AAD3TQI8</accession>
<feature type="transmembrane region" description="Helical" evidence="6">
    <location>
        <begin position="479"/>
        <end position="499"/>
    </location>
</feature>
<dbReference type="Gene3D" id="1.20.1250.20">
    <property type="entry name" value="MFS general substrate transporter like domains"/>
    <property type="match status" value="1"/>
</dbReference>
<dbReference type="EMBL" id="BTCM01000001">
    <property type="protein sequence ID" value="GMK54676.1"/>
    <property type="molecule type" value="Genomic_DNA"/>
</dbReference>
<feature type="transmembrane region" description="Helical" evidence="6">
    <location>
        <begin position="83"/>
        <end position="100"/>
    </location>
</feature>
<feature type="transmembrane region" description="Helical" evidence="6">
    <location>
        <begin position="317"/>
        <end position="341"/>
    </location>
</feature>
<feature type="transmembrane region" description="Helical" evidence="6">
    <location>
        <begin position="415"/>
        <end position="435"/>
    </location>
</feature>
<feature type="transmembrane region" description="Helical" evidence="6">
    <location>
        <begin position="353"/>
        <end position="377"/>
    </location>
</feature>
<evidence type="ECO:0000256" key="3">
    <source>
        <dbReference type="ARBA" id="ARBA00022692"/>
    </source>
</evidence>
<evidence type="ECO:0008006" key="9">
    <source>
        <dbReference type="Google" id="ProtNLM"/>
    </source>
</evidence>
<feature type="transmembrane region" description="Helical" evidence="6">
    <location>
        <begin position="129"/>
        <end position="147"/>
    </location>
</feature>
<feature type="transmembrane region" description="Helical" evidence="6">
    <location>
        <begin position="247"/>
        <end position="271"/>
    </location>
</feature>
<feature type="transmembrane region" description="Helical" evidence="6">
    <location>
        <begin position="384"/>
        <end position="403"/>
    </location>
</feature>
<dbReference type="InterPro" id="IPR011701">
    <property type="entry name" value="MFS"/>
</dbReference>
<feature type="transmembrane region" description="Helical" evidence="6">
    <location>
        <begin position="447"/>
        <end position="467"/>
    </location>
</feature>
<keyword evidence="5 6" id="KW-0472">Membrane</keyword>
<evidence type="ECO:0000256" key="2">
    <source>
        <dbReference type="ARBA" id="ARBA00022448"/>
    </source>
</evidence>
<dbReference type="AlphaFoldDB" id="A0AAD3TQI8"/>
<evidence type="ECO:0000256" key="5">
    <source>
        <dbReference type="ARBA" id="ARBA00023136"/>
    </source>
</evidence>
<reference evidence="7" key="2">
    <citation type="submission" date="2023-06" db="EMBL/GenBank/DDBJ databases">
        <authorList>
            <person name="Kobayashi Y."/>
            <person name="Kayamori A."/>
            <person name="Aoki K."/>
            <person name="Shiwa Y."/>
            <person name="Fujita N."/>
            <person name="Sugita T."/>
            <person name="Iwasaki W."/>
            <person name="Tanaka N."/>
            <person name="Takashima M."/>
        </authorList>
    </citation>
    <scope>NUCLEOTIDE SEQUENCE</scope>
    <source>
        <strain evidence="7">HIS016</strain>
    </source>
</reference>
<dbReference type="SUPFAM" id="SSF103473">
    <property type="entry name" value="MFS general substrate transporter"/>
    <property type="match status" value="1"/>
</dbReference>
<keyword evidence="4 6" id="KW-1133">Transmembrane helix</keyword>
<keyword evidence="8" id="KW-1185">Reference proteome</keyword>
<organism evidence="7 8">
    <name type="scientific">Cutaneotrichosporon spelunceum</name>
    <dbReference type="NCBI Taxonomy" id="1672016"/>
    <lineage>
        <taxon>Eukaryota</taxon>
        <taxon>Fungi</taxon>
        <taxon>Dikarya</taxon>
        <taxon>Basidiomycota</taxon>
        <taxon>Agaricomycotina</taxon>
        <taxon>Tremellomycetes</taxon>
        <taxon>Trichosporonales</taxon>
        <taxon>Trichosporonaceae</taxon>
        <taxon>Cutaneotrichosporon</taxon>
    </lineage>
</organism>
<keyword evidence="3 6" id="KW-0812">Transmembrane</keyword>
<evidence type="ECO:0000313" key="7">
    <source>
        <dbReference type="EMBL" id="GMK54676.1"/>
    </source>
</evidence>
<feature type="transmembrane region" description="Helical" evidence="6">
    <location>
        <begin position="154"/>
        <end position="178"/>
    </location>
</feature>
<name>A0AAD3TQI8_9TREE</name>